<dbReference type="SUPFAM" id="SSF81573">
    <property type="entry name" value="F1F0 ATP synthase subunit B, membrane domain"/>
    <property type="match status" value="1"/>
</dbReference>
<sequence length="164" mass="18812">MGGVFQVGTFIFSIISFLIVFFFIQRFAFRPLAKMLEQRRQHVESQITEAEKSREEAASLLAEQRRLLDEARKEAKNLLDAARVRADEQAREILLKAEEEASRILEENRQAIVRERDEALAAVTQRVAELSVELTAKLLHSHVSPELHREMVAEAEKRLGELVC</sequence>
<keyword evidence="15" id="KW-0175">Coiled coil</keyword>
<dbReference type="AlphaFoldDB" id="A0A1H2XBB7"/>
<keyword evidence="9 13" id="KW-0472">Membrane</keyword>
<dbReference type="InterPro" id="IPR005864">
    <property type="entry name" value="ATP_synth_F0_bsu_bac"/>
</dbReference>
<evidence type="ECO:0000313" key="16">
    <source>
        <dbReference type="EMBL" id="SDW89754.1"/>
    </source>
</evidence>
<keyword evidence="2 13" id="KW-0813">Transport</keyword>
<dbReference type="Pfam" id="PF00430">
    <property type="entry name" value="ATP-synt_B"/>
    <property type="match status" value="1"/>
</dbReference>
<evidence type="ECO:0000256" key="9">
    <source>
        <dbReference type="ARBA" id="ARBA00023136"/>
    </source>
</evidence>
<comment type="subunit">
    <text evidence="13">F-type ATPases have 2 components, F(1) - the catalytic core - and F(0) - the membrane proton channel. F(1) has five subunits: alpha(3), beta(3), gamma(1), delta(1), epsilon(1). F(0) has three main subunits: a(1), b(2) and c(10-14). The alpha and beta chains form an alternating ring which encloses part of the gamma chain. F(1) is attached to F(0) by a central stalk formed by the gamma and epsilon chains, while a peripheral stalk is formed by the delta and b chains.</text>
</comment>
<dbReference type="NCBIfam" id="TIGR01144">
    <property type="entry name" value="ATP_synt_b"/>
    <property type="match status" value="1"/>
</dbReference>
<evidence type="ECO:0000256" key="7">
    <source>
        <dbReference type="ARBA" id="ARBA00022989"/>
    </source>
</evidence>
<gene>
    <name evidence="13" type="primary">atpF</name>
    <name evidence="16" type="ORF">SAMN04489725_11933</name>
</gene>
<dbReference type="Proteomes" id="UP000182589">
    <property type="component" value="Unassembled WGS sequence"/>
</dbReference>
<accession>A0A1H2XBB7</accession>
<feature type="transmembrane region" description="Helical" evidence="13">
    <location>
        <begin position="6"/>
        <end position="29"/>
    </location>
</feature>
<keyword evidence="6 13" id="KW-0375">Hydrogen ion transport</keyword>
<evidence type="ECO:0000256" key="6">
    <source>
        <dbReference type="ARBA" id="ARBA00022781"/>
    </source>
</evidence>
<evidence type="ECO:0000256" key="14">
    <source>
        <dbReference type="RuleBase" id="RU003848"/>
    </source>
</evidence>
<keyword evidence="4 13" id="KW-0138">CF(0)</keyword>
<dbReference type="GO" id="GO:0046961">
    <property type="term" value="F:proton-transporting ATPase activity, rotational mechanism"/>
    <property type="evidence" value="ECO:0007669"/>
    <property type="project" value="TreeGrafter"/>
</dbReference>
<evidence type="ECO:0000256" key="15">
    <source>
        <dbReference type="SAM" id="Coils"/>
    </source>
</evidence>
<feature type="coiled-coil region" evidence="15">
    <location>
        <begin position="33"/>
        <end position="115"/>
    </location>
</feature>
<dbReference type="STRING" id="89784.SAMN04489725_11933"/>
<dbReference type="PANTHER" id="PTHR33445">
    <property type="entry name" value="ATP SYNTHASE SUBUNIT B', CHLOROPLASTIC"/>
    <property type="match status" value="1"/>
</dbReference>
<comment type="subcellular location">
    <subcellularLocation>
        <location evidence="13">Cell membrane</location>
        <topology evidence="13">Single-pass membrane protein</topology>
    </subcellularLocation>
    <subcellularLocation>
        <location evidence="12">Endomembrane system</location>
        <topology evidence="12">Single-pass membrane protein</topology>
    </subcellularLocation>
</comment>
<evidence type="ECO:0000256" key="3">
    <source>
        <dbReference type="ARBA" id="ARBA00022475"/>
    </source>
</evidence>
<dbReference type="GO" id="GO:0012505">
    <property type="term" value="C:endomembrane system"/>
    <property type="evidence" value="ECO:0007669"/>
    <property type="project" value="UniProtKB-SubCell"/>
</dbReference>
<keyword evidence="3 13" id="KW-1003">Cell membrane</keyword>
<dbReference type="PANTHER" id="PTHR33445:SF1">
    <property type="entry name" value="ATP SYNTHASE SUBUNIT B"/>
    <property type="match status" value="1"/>
</dbReference>
<evidence type="ECO:0000313" key="17">
    <source>
        <dbReference type="Proteomes" id="UP000182589"/>
    </source>
</evidence>
<evidence type="ECO:0000256" key="12">
    <source>
        <dbReference type="ARBA" id="ARBA00037847"/>
    </source>
</evidence>
<name>A0A1H2XBB7_9BACL</name>
<dbReference type="HAMAP" id="MF_01398">
    <property type="entry name" value="ATP_synth_b_bprime"/>
    <property type="match status" value="1"/>
</dbReference>
<dbReference type="GO" id="GO:0005886">
    <property type="term" value="C:plasma membrane"/>
    <property type="evidence" value="ECO:0007669"/>
    <property type="project" value="UniProtKB-SubCell"/>
</dbReference>
<keyword evidence="10 13" id="KW-0066">ATP synthesis</keyword>
<dbReference type="RefSeq" id="WP_040288643.1">
    <property type="nucleotide sequence ID" value="NZ_BSRA01000010.1"/>
</dbReference>
<comment type="function">
    <text evidence="11 13">F(1)F(0) ATP synthase produces ATP from ADP in the presence of a proton or sodium gradient. F-type ATPases consist of two structural domains, F(1) containing the extramembraneous catalytic core and F(0) containing the membrane proton channel, linked together by a central stalk and a peripheral stalk. During catalysis, ATP synthesis in the catalytic domain of F(1) is coupled via a rotary mechanism of the central stalk subunits to proton translocation.</text>
</comment>
<evidence type="ECO:0000256" key="5">
    <source>
        <dbReference type="ARBA" id="ARBA00022692"/>
    </source>
</evidence>
<reference evidence="17" key="1">
    <citation type="submission" date="2016-10" db="EMBL/GenBank/DDBJ databases">
        <authorList>
            <person name="Varghese N."/>
        </authorList>
    </citation>
    <scope>NUCLEOTIDE SEQUENCE [LARGE SCALE GENOMIC DNA]</scope>
    <source>
        <strain evidence="17">DSM 12489</strain>
    </source>
</reference>
<evidence type="ECO:0000256" key="8">
    <source>
        <dbReference type="ARBA" id="ARBA00023065"/>
    </source>
</evidence>
<dbReference type="CDD" id="cd06503">
    <property type="entry name" value="ATP-synt_Fo_b"/>
    <property type="match status" value="1"/>
</dbReference>
<organism evidence="16 17">
    <name type="scientific">Alicyclobacillus hesperidum</name>
    <dbReference type="NCBI Taxonomy" id="89784"/>
    <lineage>
        <taxon>Bacteria</taxon>
        <taxon>Bacillati</taxon>
        <taxon>Bacillota</taxon>
        <taxon>Bacilli</taxon>
        <taxon>Bacillales</taxon>
        <taxon>Alicyclobacillaceae</taxon>
        <taxon>Alicyclobacillus</taxon>
    </lineage>
</organism>
<comment type="similarity">
    <text evidence="1 13 14">Belongs to the ATPase B chain family.</text>
</comment>
<evidence type="ECO:0000256" key="1">
    <source>
        <dbReference type="ARBA" id="ARBA00005513"/>
    </source>
</evidence>
<evidence type="ECO:0000256" key="2">
    <source>
        <dbReference type="ARBA" id="ARBA00022448"/>
    </source>
</evidence>
<evidence type="ECO:0000256" key="4">
    <source>
        <dbReference type="ARBA" id="ARBA00022547"/>
    </source>
</evidence>
<keyword evidence="17" id="KW-1185">Reference proteome</keyword>
<dbReference type="GO" id="GO:0046933">
    <property type="term" value="F:proton-transporting ATP synthase activity, rotational mechanism"/>
    <property type="evidence" value="ECO:0007669"/>
    <property type="project" value="UniProtKB-UniRule"/>
</dbReference>
<dbReference type="InterPro" id="IPR050059">
    <property type="entry name" value="ATP_synthase_B_chain"/>
</dbReference>
<keyword evidence="8 13" id="KW-0406">Ion transport</keyword>
<protein>
    <recommendedName>
        <fullName evidence="13">ATP synthase subunit b</fullName>
    </recommendedName>
    <alternativeName>
        <fullName evidence="13">ATP synthase F(0) sector subunit b</fullName>
    </alternativeName>
    <alternativeName>
        <fullName evidence="13">ATPase subunit I</fullName>
    </alternativeName>
    <alternativeName>
        <fullName evidence="13">F-type ATPase subunit b</fullName>
        <shortName evidence="13">F-ATPase subunit b</shortName>
    </alternativeName>
</protein>
<proteinExistence type="inferred from homology"/>
<evidence type="ECO:0000256" key="13">
    <source>
        <dbReference type="HAMAP-Rule" id="MF_01398"/>
    </source>
</evidence>
<keyword evidence="7 13" id="KW-1133">Transmembrane helix</keyword>
<keyword evidence="5 13" id="KW-0812">Transmembrane</keyword>
<dbReference type="EMBL" id="FNOJ01000019">
    <property type="protein sequence ID" value="SDW89754.1"/>
    <property type="molecule type" value="Genomic_DNA"/>
</dbReference>
<evidence type="ECO:0000256" key="11">
    <source>
        <dbReference type="ARBA" id="ARBA00025198"/>
    </source>
</evidence>
<dbReference type="InterPro" id="IPR028987">
    <property type="entry name" value="ATP_synth_B-like_membr_sf"/>
</dbReference>
<evidence type="ECO:0000256" key="10">
    <source>
        <dbReference type="ARBA" id="ARBA00023310"/>
    </source>
</evidence>
<dbReference type="InterPro" id="IPR002146">
    <property type="entry name" value="ATP_synth_b/b'su_bac/chlpt"/>
</dbReference>
<comment type="function">
    <text evidence="13">Component of the F(0) channel, it forms part of the peripheral stalk, linking F(1) to F(0).</text>
</comment>
<dbReference type="GO" id="GO:0045259">
    <property type="term" value="C:proton-transporting ATP synthase complex"/>
    <property type="evidence" value="ECO:0007669"/>
    <property type="project" value="UniProtKB-KW"/>
</dbReference>